<organism evidence="2 3">
    <name type="scientific">Caballeronia sordidicola</name>
    <name type="common">Burkholderia sordidicola</name>
    <dbReference type="NCBI Taxonomy" id="196367"/>
    <lineage>
        <taxon>Bacteria</taxon>
        <taxon>Pseudomonadati</taxon>
        <taxon>Pseudomonadota</taxon>
        <taxon>Betaproteobacteria</taxon>
        <taxon>Burkholderiales</taxon>
        <taxon>Burkholderiaceae</taxon>
        <taxon>Caballeronia</taxon>
    </lineage>
</organism>
<feature type="compositionally biased region" description="Basic and acidic residues" evidence="1">
    <location>
        <begin position="9"/>
        <end position="20"/>
    </location>
</feature>
<protein>
    <submittedName>
        <fullName evidence="2">Uncharacterized protein</fullName>
    </submittedName>
</protein>
<name>A0A242MHY2_CABSO</name>
<dbReference type="RefSeq" id="WP_075358901.1">
    <property type="nucleotide sequence ID" value="NZ_MSRG01000046.1"/>
</dbReference>
<dbReference type="AlphaFoldDB" id="A0A242MHY2"/>
<sequence>MISQLVGNPERDNGGAEELERARRRQVAEIEAFRSFMVSALDAPISDKRACLRPSPSSFKMVCALIAQRAREDPALLEPEHRKTLGFYYRMIGAPAYWIALVDQLVEHAKAGITREVTAFGPFAGLRVSTRALLLASGIEDVTQLKAAIAAGTITLDEDIASNGFTRRRWAELRTWLARQPG</sequence>
<reference evidence="2 3" key="1">
    <citation type="submission" date="2017-03" db="EMBL/GenBank/DDBJ databases">
        <title>Genome analysis of strain PAMC 26577.</title>
        <authorList>
            <person name="Oh H.-M."/>
            <person name="Yang J.-A."/>
        </authorList>
    </citation>
    <scope>NUCLEOTIDE SEQUENCE [LARGE SCALE GENOMIC DNA]</scope>
    <source>
        <strain evidence="2 3">PAMC 26577</strain>
    </source>
</reference>
<dbReference type="EMBL" id="NBTZ01000104">
    <property type="protein sequence ID" value="OTP70766.1"/>
    <property type="molecule type" value="Genomic_DNA"/>
</dbReference>
<evidence type="ECO:0000313" key="3">
    <source>
        <dbReference type="Proteomes" id="UP000195221"/>
    </source>
</evidence>
<gene>
    <name evidence="2" type="ORF">PAMC26577_25815</name>
</gene>
<accession>A0A242MHY2</accession>
<evidence type="ECO:0000256" key="1">
    <source>
        <dbReference type="SAM" id="MobiDB-lite"/>
    </source>
</evidence>
<proteinExistence type="predicted"/>
<comment type="caution">
    <text evidence="2">The sequence shown here is derived from an EMBL/GenBank/DDBJ whole genome shotgun (WGS) entry which is preliminary data.</text>
</comment>
<feature type="region of interest" description="Disordered" evidence="1">
    <location>
        <begin position="1"/>
        <end position="20"/>
    </location>
</feature>
<dbReference type="Proteomes" id="UP000195221">
    <property type="component" value="Unassembled WGS sequence"/>
</dbReference>
<evidence type="ECO:0000313" key="2">
    <source>
        <dbReference type="EMBL" id="OTP70766.1"/>
    </source>
</evidence>